<dbReference type="EMBL" id="HE797097">
    <property type="protein sequence ID" value="CCM03037.1"/>
    <property type="molecule type" value="Genomic_DNA"/>
</dbReference>
<dbReference type="HOGENOM" id="CLU_023001_0_0_1"/>
<dbReference type="Gene3D" id="3.90.1410.10">
    <property type="entry name" value="set domain protein methyltransferase, domain 1"/>
    <property type="match status" value="1"/>
</dbReference>
<evidence type="ECO:0000313" key="2">
    <source>
        <dbReference type="EMBL" id="CCM03037.1"/>
    </source>
</evidence>
<dbReference type="InterPro" id="IPR046341">
    <property type="entry name" value="SET_dom_sf"/>
</dbReference>
<dbReference type="GeneID" id="24097948"/>
<dbReference type="PANTHER" id="PTHR13271">
    <property type="entry name" value="UNCHARACTERIZED PUTATIVE METHYLTRANSFERASE"/>
    <property type="match status" value="1"/>
</dbReference>
<dbReference type="GO" id="GO:0016279">
    <property type="term" value="F:protein-lysine N-methyltransferase activity"/>
    <property type="evidence" value="ECO:0007669"/>
    <property type="project" value="TreeGrafter"/>
</dbReference>
<dbReference type="CDD" id="cd10527">
    <property type="entry name" value="SET_LSMT"/>
    <property type="match status" value="1"/>
</dbReference>
<dbReference type="RefSeq" id="XP_012182320.1">
    <property type="nucleotide sequence ID" value="XM_012326930.1"/>
</dbReference>
<dbReference type="PROSITE" id="PS50280">
    <property type="entry name" value="SET"/>
    <property type="match status" value="1"/>
</dbReference>
<reference evidence="2 3" key="1">
    <citation type="journal article" date="2012" name="Appl. Environ. Microbiol.">
        <title>Short-read sequencing for genomic analysis of the brown rot fungus Fibroporia radiculosa.</title>
        <authorList>
            <person name="Tang J.D."/>
            <person name="Perkins A.D."/>
            <person name="Sonstegard T.S."/>
            <person name="Schroeder S.G."/>
            <person name="Burgess S.C."/>
            <person name="Diehl S.V."/>
        </authorList>
    </citation>
    <scope>NUCLEOTIDE SEQUENCE [LARGE SCALE GENOMIC DNA]</scope>
    <source>
        <strain evidence="2 3">TFFH 294</strain>
    </source>
</reference>
<dbReference type="InterPro" id="IPR001214">
    <property type="entry name" value="SET_dom"/>
</dbReference>
<dbReference type="InParanoid" id="J4HX19"/>
<dbReference type="OrthoDB" id="441812at2759"/>
<feature type="domain" description="SET" evidence="1">
    <location>
        <begin position="21"/>
        <end position="284"/>
    </location>
</feature>
<dbReference type="SUPFAM" id="SSF82199">
    <property type="entry name" value="SET domain"/>
    <property type="match status" value="1"/>
</dbReference>
<evidence type="ECO:0000259" key="1">
    <source>
        <dbReference type="PROSITE" id="PS50280"/>
    </source>
</evidence>
<sequence length="475" mass="52326">MSGRLHSLLSWSSANNIHIDPRIHLVDDPHTGIAIYADEFIPPNNTLVSIPKSAILSVRACSAAERISFVPYGHDAQLALALALHIELLRESKSRWSGYLQSLPQELVPIAFFWGMDKSSPSMDSFEAKEWLIGTGIEKELLHEGGSALLDEITAYYETTAYPLISALALASTLHGFLHAYSLVSSRAFLVDAYHGLSMVPIADAFNHTTDNNVHLESNFDVCPTCGSLAECPHDRDDQVVIVQSDPLSSSISFSATTYSDVDTCDMVSVRAIESSTEIFNTYGSKLGNAALLVRYGFALEGNENDFISWDLAEILNLAAPQSIHDGLNIPAISPVAFAALFKSCMSMWTSSRHSFAMDDSSLVYRPDCDSKTERSWRYEGLCSLLRINSDAQISIQLWLCAVLCTIIQNDFLTRSELTALLQTNDASLLNRLVLFFGELTELQLRVERVVSSSSDGEFAYDTRGKDPMINGTVR</sequence>
<dbReference type="GO" id="GO:0005634">
    <property type="term" value="C:nucleus"/>
    <property type="evidence" value="ECO:0007669"/>
    <property type="project" value="TreeGrafter"/>
</dbReference>
<keyword evidence="3" id="KW-1185">Reference proteome</keyword>
<gene>
    <name evidence="2" type="ORF">FIBRA_05154</name>
</gene>
<name>J4HX19_9APHY</name>
<dbReference type="STRING" id="599839.J4HX19"/>
<dbReference type="AlphaFoldDB" id="J4HX19"/>
<dbReference type="FunCoup" id="J4HX19">
    <property type="interactions" value="157"/>
</dbReference>
<proteinExistence type="predicted"/>
<dbReference type="PANTHER" id="PTHR13271:SF34">
    <property type="entry name" value="N-LYSINE METHYLTRANSFERASE SETD6"/>
    <property type="match status" value="1"/>
</dbReference>
<dbReference type="Proteomes" id="UP000006352">
    <property type="component" value="Unassembled WGS sequence"/>
</dbReference>
<dbReference type="InterPro" id="IPR050600">
    <property type="entry name" value="SETD3_SETD6_MTase"/>
</dbReference>
<evidence type="ECO:0000313" key="3">
    <source>
        <dbReference type="Proteomes" id="UP000006352"/>
    </source>
</evidence>
<accession>J4HX19</accession>
<organism evidence="2 3">
    <name type="scientific">Fibroporia radiculosa</name>
    <dbReference type="NCBI Taxonomy" id="599839"/>
    <lineage>
        <taxon>Eukaryota</taxon>
        <taxon>Fungi</taxon>
        <taxon>Dikarya</taxon>
        <taxon>Basidiomycota</taxon>
        <taxon>Agaricomycotina</taxon>
        <taxon>Agaricomycetes</taxon>
        <taxon>Polyporales</taxon>
        <taxon>Fibroporiaceae</taxon>
        <taxon>Fibroporia</taxon>
    </lineage>
</organism>
<protein>
    <recommendedName>
        <fullName evidence="1">SET domain-containing protein</fullName>
    </recommendedName>
</protein>